<sequence length="98" mass="11273">MILKSTVRLGTASPSATWMTTWRRPRQPCVTDLLITIKIFPFASPCCPVRSDEKRAWNVSPERHQRAVVQNIYSDLEYPKPQSAKPLRHGLLVSQYYS</sequence>
<name>A0A4C1YA87_EUMVA</name>
<dbReference type="Proteomes" id="UP000299102">
    <property type="component" value="Unassembled WGS sequence"/>
</dbReference>
<proteinExistence type="predicted"/>
<gene>
    <name evidence="1" type="ORF">EVAR_20485_1</name>
</gene>
<evidence type="ECO:0000313" key="2">
    <source>
        <dbReference type="Proteomes" id="UP000299102"/>
    </source>
</evidence>
<evidence type="ECO:0000313" key="1">
    <source>
        <dbReference type="EMBL" id="GBP71385.1"/>
    </source>
</evidence>
<dbReference type="EMBL" id="BGZK01001106">
    <property type="protein sequence ID" value="GBP71385.1"/>
    <property type="molecule type" value="Genomic_DNA"/>
</dbReference>
<comment type="caution">
    <text evidence="1">The sequence shown here is derived from an EMBL/GenBank/DDBJ whole genome shotgun (WGS) entry which is preliminary data.</text>
</comment>
<dbReference type="AlphaFoldDB" id="A0A4C1YA87"/>
<keyword evidence="2" id="KW-1185">Reference proteome</keyword>
<organism evidence="1 2">
    <name type="scientific">Eumeta variegata</name>
    <name type="common">Bagworm moth</name>
    <name type="synonym">Eumeta japonica</name>
    <dbReference type="NCBI Taxonomy" id="151549"/>
    <lineage>
        <taxon>Eukaryota</taxon>
        <taxon>Metazoa</taxon>
        <taxon>Ecdysozoa</taxon>
        <taxon>Arthropoda</taxon>
        <taxon>Hexapoda</taxon>
        <taxon>Insecta</taxon>
        <taxon>Pterygota</taxon>
        <taxon>Neoptera</taxon>
        <taxon>Endopterygota</taxon>
        <taxon>Lepidoptera</taxon>
        <taxon>Glossata</taxon>
        <taxon>Ditrysia</taxon>
        <taxon>Tineoidea</taxon>
        <taxon>Psychidae</taxon>
        <taxon>Oiketicinae</taxon>
        <taxon>Eumeta</taxon>
    </lineage>
</organism>
<protein>
    <submittedName>
        <fullName evidence="1">Uncharacterized protein</fullName>
    </submittedName>
</protein>
<accession>A0A4C1YA87</accession>
<reference evidence="1 2" key="1">
    <citation type="journal article" date="2019" name="Commun. Biol.">
        <title>The bagworm genome reveals a unique fibroin gene that provides high tensile strength.</title>
        <authorList>
            <person name="Kono N."/>
            <person name="Nakamura H."/>
            <person name="Ohtoshi R."/>
            <person name="Tomita M."/>
            <person name="Numata K."/>
            <person name="Arakawa K."/>
        </authorList>
    </citation>
    <scope>NUCLEOTIDE SEQUENCE [LARGE SCALE GENOMIC DNA]</scope>
</reference>